<dbReference type="Proteomes" id="UP000199111">
    <property type="component" value="Unassembled WGS sequence"/>
</dbReference>
<organism evidence="2 3">
    <name type="scientific">Streptosporangium canum</name>
    <dbReference type="NCBI Taxonomy" id="324952"/>
    <lineage>
        <taxon>Bacteria</taxon>
        <taxon>Bacillati</taxon>
        <taxon>Actinomycetota</taxon>
        <taxon>Actinomycetes</taxon>
        <taxon>Streptosporangiales</taxon>
        <taxon>Streptosporangiaceae</taxon>
        <taxon>Streptosporangium</taxon>
    </lineage>
</organism>
<accession>A0A1I3QLK2</accession>
<protein>
    <submittedName>
        <fullName evidence="2">Uncharacterized protein</fullName>
    </submittedName>
</protein>
<dbReference type="AlphaFoldDB" id="A0A1I3QLK2"/>
<evidence type="ECO:0000313" key="2">
    <source>
        <dbReference type="EMBL" id="SFJ34007.1"/>
    </source>
</evidence>
<sequence length="95" mass="10159">MQNPFSPSVDMRAASAEVVDRGRRLADIGHREGVEVPRPDPDASEAGRAGAHASCPAVRAESRNAEIWAAPVRSSQVRKSIAAGWIRRVAAMSAR</sequence>
<evidence type="ECO:0000313" key="3">
    <source>
        <dbReference type="Proteomes" id="UP000199111"/>
    </source>
</evidence>
<feature type="compositionally biased region" description="Basic and acidic residues" evidence="1">
    <location>
        <begin position="23"/>
        <end position="41"/>
    </location>
</feature>
<reference evidence="3" key="1">
    <citation type="submission" date="2016-10" db="EMBL/GenBank/DDBJ databases">
        <authorList>
            <person name="Varghese N."/>
            <person name="Submissions S."/>
        </authorList>
    </citation>
    <scope>NUCLEOTIDE SEQUENCE [LARGE SCALE GENOMIC DNA]</scope>
    <source>
        <strain evidence="3">CGMCC 4.2126</strain>
    </source>
</reference>
<gene>
    <name evidence="2" type="ORF">SAMN05216275_10853</name>
</gene>
<proteinExistence type="predicted"/>
<keyword evidence="3" id="KW-1185">Reference proteome</keyword>
<name>A0A1I3QLK2_9ACTN</name>
<dbReference type="EMBL" id="FOQY01000008">
    <property type="protein sequence ID" value="SFJ34007.1"/>
    <property type="molecule type" value="Genomic_DNA"/>
</dbReference>
<evidence type="ECO:0000256" key="1">
    <source>
        <dbReference type="SAM" id="MobiDB-lite"/>
    </source>
</evidence>
<feature type="region of interest" description="Disordered" evidence="1">
    <location>
        <begin position="23"/>
        <end position="57"/>
    </location>
</feature>